<gene>
    <name evidence="1" type="ORF">AVEN_72355_1</name>
</gene>
<evidence type="ECO:0000313" key="2">
    <source>
        <dbReference type="Proteomes" id="UP000499080"/>
    </source>
</evidence>
<name>A0A4Y2TK26_ARAVE</name>
<organism evidence="1 2">
    <name type="scientific">Araneus ventricosus</name>
    <name type="common">Orbweaver spider</name>
    <name type="synonym">Epeira ventricosa</name>
    <dbReference type="NCBI Taxonomy" id="182803"/>
    <lineage>
        <taxon>Eukaryota</taxon>
        <taxon>Metazoa</taxon>
        <taxon>Ecdysozoa</taxon>
        <taxon>Arthropoda</taxon>
        <taxon>Chelicerata</taxon>
        <taxon>Arachnida</taxon>
        <taxon>Araneae</taxon>
        <taxon>Araneomorphae</taxon>
        <taxon>Entelegynae</taxon>
        <taxon>Araneoidea</taxon>
        <taxon>Araneidae</taxon>
        <taxon>Araneus</taxon>
    </lineage>
</organism>
<accession>A0A4Y2TK26</accession>
<reference evidence="1 2" key="1">
    <citation type="journal article" date="2019" name="Sci. Rep.">
        <title>Orb-weaving spider Araneus ventricosus genome elucidates the spidroin gene catalogue.</title>
        <authorList>
            <person name="Kono N."/>
            <person name="Nakamura H."/>
            <person name="Ohtoshi R."/>
            <person name="Moran D.A.P."/>
            <person name="Shinohara A."/>
            <person name="Yoshida Y."/>
            <person name="Fujiwara M."/>
            <person name="Mori M."/>
            <person name="Tomita M."/>
            <person name="Arakawa K."/>
        </authorList>
    </citation>
    <scope>NUCLEOTIDE SEQUENCE [LARGE SCALE GENOMIC DNA]</scope>
</reference>
<keyword evidence="2" id="KW-1185">Reference proteome</keyword>
<dbReference type="EMBL" id="BGPR01029299">
    <property type="protein sequence ID" value="GBO01003.1"/>
    <property type="molecule type" value="Genomic_DNA"/>
</dbReference>
<evidence type="ECO:0000313" key="1">
    <source>
        <dbReference type="EMBL" id="GBO01003.1"/>
    </source>
</evidence>
<sequence>MAILPTFNRLIWNYDNCSAEKRISNALMPQNVSAYLPGISKFYSVTLNVTVLKKHSRKFKPDLLHSIGEANDHPYPVTDTDVITELMFAMWKCQP</sequence>
<comment type="caution">
    <text evidence="1">The sequence shown here is derived from an EMBL/GenBank/DDBJ whole genome shotgun (WGS) entry which is preliminary data.</text>
</comment>
<dbReference type="Proteomes" id="UP000499080">
    <property type="component" value="Unassembled WGS sequence"/>
</dbReference>
<protein>
    <submittedName>
        <fullName evidence="1">Uncharacterized protein</fullName>
    </submittedName>
</protein>
<dbReference type="AlphaFoldDB" id="A0A4Y2TK26"/>
<proteinExistence type="predicted"/>